<feature type="compositionally biased region" description="Low complexity" evidence="1">
    <location>
        <begin position="93"/>
        <end position="106"/>
    </location>
</feature>
<dbReference type="AlphaFoldDB" id="A0AAN6ET05"/>
<evidence type="ECO:0000256" key="1">
    <source>
        <dbReference type="SAM" id="MobiDB-lite"/>
    </source>
</evidence>
<gene>
    <name evidence="2" type="ORF">HRR80_005127</name>
</gene>
<name>A0AAN6ET05_EXODE</name>
<evidence type="ECO:0000313" key="2">
    <source>
        <dbReference type="EMBL" id="KAJ8991071.1"/>
    </source>
</evidence>
<accession>A0AAN6ET05</accession>
<comment type="caution">
    <text evidence="2">The sequence shown here is derived from an EMBL/GenBank/DDBJ whole genome shotgun (WGS) entry which is preliminary data.</text>
</comment>
<organism evidence="2 3">
    <name type="scientific">Exophiala dermatitidis</name>
    <name type="common">Black yeast-like fungus</name>
    <name type="synonym">Wangiella dermatitidis</name>
    <dbReference type="NCBI Taxonomy" id="5970"/>
    <lineage>
        <taxon>Eukaryota</taxon>
        <taxon>Fungi</taxon>
        <taxon>Dikarya</taxon>
        <taxon>Ascomycota</taxon>
        <taxon>Pezizomycotina</taxon>
        <taxon>Eurotiomycetes</taxon>
        <taxon>Chaetothyriomycetidae</taxon>
        <taxon>Chaetothyriales</taxon>
        <taxon>Herpotrichiellaceae</taxon>
        <taxon>Exophiala</taxon>
    </lineage>
</organism>
<dbReference type="EMBL" id="JAJGCB010000009">
    <property type="protein sequence ID" value="KAJ8991071.1"/>
    <property type="molecule type" value="Genomic_DNA"/>
</dbReference>
<sequence>MRVESTVFGCDCAYSHVDKSVSFLFSLTSSNIILPSFPLLFDHRSPHAPDNALRLRSEITRPANRSPAVNKLRYSEMATMARSISNHEEPDGSTESSSSSSFQSVSDGKPYIAPPEPHLLGLPWEVRVQIYIFIMDSHAEAEESLAAHGVNGLENLRLVCRMLNQEARFQSILSIVKVPENNLDPFLDAALTGPYRYDRMKSLTIEIPHQTPAQFFKLLAYDLRSRTGMLEELKIFGVGLDNCWQETSSVGHPCGKVIKHRHITTSEEPPLTLDGQIFHGRARLLHVLQHLRMLKVLVLDNLNMPVLPLHVLKNKPPLRRLRIGTDPRAIRHAGYIRQSEELRMGDLLFAVPEEAPPLKELDISSNGIVSAMSVIGRVLPTLEVLNWTIPDPSSEHGANDLRESAVLLSEFRNAQCMRILRICFHAPFFNGHNDQTNVMVALREALQLMPSLKIVEVHIRSHAPWHGQDFLFALPDWIEKLFLSDRFFRNIQEVISVVGEITQTSTEDFLPCEPSDIEPSDIEPSDIDSSDIEPFDINDELSRDDFIPITKKLKFVEFEFYDQEGKDFENHVRLFMKLNGQLLDKDRNRHLALLNGSHIECKAATDTPKKDGLSLILTENGWNVPTPDEMVGIIETQMELEKCGLLDNAYFGEEIEAQRVFLAEPVAKASERGYYSLPTVEDVTDPLSVEGHWLSGHEH</sequence>
<dbReference type="SUPFAM" id="SSF52047">
    <property type="entry name" value="RNI-like"/>
    <property type="match status" value="1"/>
</dbReference>
<proteinExistence type="predicted"/>
<reference evidence="2" key="1">
    <citation type="submission" date="2023-01" db="EMBL/GenBank/DDBJ databases">
        <title>Exophiala dermititidis isolated from Cystic Fibrosis Patient.</title>
        <authorList>
            <person name="Kurbessoian T."/>
            <person name="Crocker A."/>
            <person name="Murante D."/>
            <person name="Hogan D.A."/>
            <person name="Stajich J.E."/>
        </authorList>
    </citation>
    <scope>NUCLEOTIDE SEQUENCE</scope>
    <source>
        <strain evidence="2">Ex8</strain>
    </source>
</reference>
<evidence type="ECO:0000313" key="3">
    <source>
        <dbReference type="Proteomes" id="UP001161757"/>
    </source>
</evidence>
<dbReference type="Proteomes" id="UP001161757">
    <property type="component" value="Unassembled WGS sequence"/>
</dbReference>
<feature type="region of interest" description="Disordered" evidence="1">
    <location>
        <begin position="85"/>
        <end position="107"/>
    </location>
</feature>
<protein>
    <submittedName>
        <fullName evidence="2">Uncharacterized protein</fullName>
    </submittedName>
</protein>